<dbReference type="EMBL" id="JAACFV010000093">
    <property type="protein sequence ID" value="KAF7506130.1"/>
    <property type="molecule type" value="Genomic_DNA"/>
</dbReference>
<gene>
    <name evidence="2" type="ORF">GJ744_012194</name>
</gene>
<dbReference type="Gene3D" id="2.60.200.20">
    <property type="match status" value="1"/>
</dbReference>
<feature type="domain" description="FHA" evidence="1">
    <location>
        <begin position="66"/>
        <end position="117"/>
    </location>
</feature>
<name>A0A8H7ABK2_9EURO</name>
<evidence type="ECO:0000313" key="3">
    <source>
        <dbReference type="Proteomes" id="UP000606974"/>
    </source>
</evidence>
<proteinExistence type="predicted"/>
<dbReference type="CDD" id="cd00060">
    <property type="entry name" value="FHA"/>
    <property type="match status" value="1"/>
</dbReference>
<dbReference type="Pfam" id="PF00498">
    <property type="entry name" value="FHA"/>
    <property type="match status" value="1"/>
</dbReference>
<sequence length="226" mass="25871">MEEARSPESLQEWRDPLLCIEPKNAAAFATMQHNAGRARELDTTMDVRVKVLRIRMNEPNQRRGLVMFGRHPSCGVRFNDLKVASEHCFIDINPSSGELVLCDTSRRHQTYLDNAPVEDPPSRALVDQHAEFLRIHAAIFEIHWPSAPRERLQEYSQLKCHAAQRLRDDPKRLFTLTLDTLAVISENAILEVGDHQMQNAIRVPLFFLMSFTQNSATNLRSNACKI</sequence>
<dbReference type="AlphaFoldDB" id="A0A8H7ABK2"/>
<accession>A0A8H7ABK2</accession>
<evidence type="ECO:0000313" key="2">
    <source>
        <dbReference type="EMBL" id="KAF7506130.1"/>
    </source>
</evidence>
<dbReference type="InterPro" id="IPR000253">
    <property type="entry name" value="FHA_dom"/>
</dbReference>
<organism evidence="2 3">
    <name type="scientific">Endocarpon pusillum</name>
    <dbReference type="NCBI Taxonomy" id="364733"/>
    <lineage>
        <taxon>Eukaryota</taxon>
        <taxon>Fungi</taxon>
        <taxon>Dikarya</taxon>
        <taxon>Ascomycota</taxon>
        <taxon>Pezizomycotina</taxon>
        <taxon>Eurotiomycetes</taxon>
        <taxon>Chaetothyriomycetidae</taxon>
        <taxon>Verrucariales</taxon>
        <taxon>Verrucariaceae</taxon>
        <taxon>Endocarpon</taxon>
    </lineage>
</organism>
<dbReference type="InterPro" id="IPR008984">
    <property type="entry name" value="SMAD_FHA_dom_sf"/>
</dbReference>
<reference evidence="2" key="1">
    <citation type="submission" date="2020-02" db="EMBL/GenBank/DDBJ databases">
        <authorList>
            <person name="Palmer J.M."/>
        </authorList>
    </citation>
    <scope>NUCLEOTIDE SEQUENCE</scope>
    <source>
        <strain evidence="2">EPUS1.4</strain>
        <tissue evidence="2">Thallus</tissue>
    </source>
</reference>
<protein>
    <recommendedName>
        <fullName evidence="1">FHA domain-containing protein</fullName>
    </recommendedName>
</protein>
<dbReference type="Proteomes" id="UP000606974">
    <property type="component" value="Unassembled WGS sequence"/>
</dbReference>
<evidence type="ECO:0000259" key="1">
    <source>
        <dbReference type="PROSITE" id="PS50006"/>
    </source>
</evidence>
<dbReference type="SUPFAM" id="SSF49879">
    <property type="entry name" value="SMAD/FHA domain"/>
    <property type="match status" value="1"/>
</dbReference>
<keyword evidence="3" id="KW-1185">Reference proteome</keyword>
<dbReference type="PROSITE" id="PS50006">
    <property type="entry name" value="FHA_DOMAIN"/>
    <property type="match status" value="1"/>
</dbReference>
<comment type="caution">
    <text evidence="2">The sequence shown here is derived from an EMBL/GenBank/DDBJ whole genome shotgun (WGS) entry which is preliminary data.</text>
</comment>